<dbReference type="CDD" id="cd09176">
    <property type="entry name" value="PLDc_unchar6"/>
    <property type="match status" value="1"/>
</dbReference>
<accession>A0ABS8U3X6</accession>
<dbReference type="Proteomes" id="UP001199919">
    <property type="component" value="Unassembled WGS sequence"/>
</dbReference>
<dbReference type="EMBL" id="JAJPWV010000003">
    <property type="protein sequence ID" value="MCD8740775.1"/>
    <property type="molecule type" value="Genomic_DNA"/>
</dbReference>
<dbReference type="RefSeq" id="WP_232177177.1">
    <property type="nucleotide sequence ID" value="NZ_JAJPWV010000003.1"/>
</dbReference>
<evidence type="ECO:0000313" key="2">
    <source>
        <dbReference type="Proteomes" id="UP001199919"/>
    </source>
</evidence>
<dbReference type="Gene3D" id="3.30.870.10">
    <property type="entry name" value="Endonuclease Chain A"/>
    <property type="match status" value="1"/>
</dbReference>
<sequence length="596" mass="68308">MLDFKQNRLTYSDLLASPSKDFELTHAIGTTYSLDLLALLAIPVAMFYNRSLDGDFSKTRFDVLEAIRKSKERVTVFCQRGKIHQPDSYSTLLAFIENCIVEVLPDDDRSSFHPKIWVLRFAGKRKVIYRMAVLSRNLTFDRSWDISYFAEGSPQPNQKTASGERLVAFLKHFYVKTGQQMDRKIARELGTVDFDFPADFNSSAIFPIIGGSMNADFPNPVYATGFDELLVVSPFVDDPSLNELVSRNEKVVLFSREEELDKLDKALLADIEPFYFNNAVRDGEHTIDSESTQAAYQDLHAKFYIGRRKNLTSWYLGSANATAPAKDRNTEFLIKLNAKSQRASYEAMIEQLLNEQSRVFLPYQRSLRTIEPEEERLDQLLRRLNYKLSAAVYKGRVIERPDQQNFNLSLSVDLSSMTFNTRVTLSVALIHRSEPAFNLNAGTLNEWFFENIAMTHLSHFLSVEIAVDGRSECRIVVKADIKNMPAERDDVIFNELFNNKQSFYKYLQFLLAPDEYDGLMDLIGESTVDDNVTGGRDGQAKEFSPPIYEYLLLAASRSPLKLKEINQVMIRLERMNSEIVSDFKPVWDVFKQFAND</sequence>
<name>A0ABS8U3X6_9SPHI</name>
<keyword evidence="2" id="KW-1185">Reference proteome</keyword>
<dbReference type="InterPro" id="IPR059166">
    <property type="entry name" value="PLD-like_cat"/>
</dbReference>
<gene>
    <name evidence="1" type="ORF">LT679_09205</name>
</gene>
<reference evidence="1 2" key="1">
    <citation type="submission" date="2021-12" db="EMBL/GenBank/DDBJ databases">
        <title>Mucilaginibacter roseus genome.</title>
        <authorList>
            <person name="Ferreira J.R."/>
            <person name="Newman J.D."/>
        </authorList>
    </citation>
    <scope>NUCLEOTIDE SEQUENCE [LARGE SCALE GENOMIC DNA]</scope>
    <source>
        <strain evidence="1 2">LMG 28454</strain>
    </source>
</reference>
<protein>
    <submittedName>
        <fullName evidence="1">Phospholipase D family protein</fullName>
    </submittedName>
</protein>
<organism evidence="1 2">
    <name type="scientific">Mucilaginibacter roseus</name>
    <dbReference type="NCBI Taxonomy" id="1528868"/>
    <lineage>
        <taxon>Bacteria</taxon>
        <taxon>Pseudomonadati</taxon>
        <taxon>Bacteroidota</taxon>
        <taxon>Sphingobacteriia</taxon>
        <taxon>Sphingobacteriales</taxon>
        <taxon>Sphingobacteriaceae</taxon>
        <taxon>Mucilaginibacter</taxon>
    </lineage>
</organism>
<proteinExistence type="predicted"/>
<evidence type="ECO:0000313" key="1">
    <source>
        <dbReference type="EMBL" id="MCD8740775.1"/>
    </source>
</evidence>
<comment type="caution">
    <text evidence="1">The sequence shown here is derived from an EMBL/GenBank/DDBJ whole genome shotgun (WGS) entry which is preliminary data.</text>
</comment>